<dbReference type="RefSeq" id="WP_377823834.1">
    <property type="nucleotide sequence ID" value="NZ_JBHSWJ010000002.1"/>
</dbReference>
<gene>
    <name evidence="1" type="ORF">ACFQBT_14945</name>
</gene>
<dbReference type="EMBL" id="JBHSWJ010000002">
    <property type="protein sequence ID" value="MFC6715028.1"/>
    <property type="molecule type" value="Genomic_DNA"/>
</dbReference>
<proteinExistence type="predicted"/>
<keyword evidence="2" id="KW-1185">Reference proteome</keyword>
<evidence type="ECO:0000313" key="1">
    <source>
        <dbReference type="EMBL" id="MFC6715028.1"/>
    </source>
</evidence>
<sequence>MPKLSPRSLLPALVLLLLLVGVLVWRQVHQTPQVTTRAMAAGTVLSATRSGADVQLTVEYVASGRQLQTTGTVPAAEFSHQGKIVWVCFNPASASETVLRLPMDPLCANGG</sequence>
<name>A0ABW2AW69_9MICO</name>
<protein>
    <recommendedName>
        <fullName evidence="3">DUF3592 domain-containing protein</fullName>
    </recommendedName>
</protein>
<evidence type="ECO:0000313" key="2">
    <source>
        <dbReference type="Proteomes" id="UP001596356"/>
    </source>
</evidence>
<reference evidence="2" key="1">
    <citation type="journal article" date="2019" name="Int. J. Syst. Evol. Microbiol.">
        <title>The Global Catalogue of Microorganisms (GCM) 10K type strain sequencing project: providing services to taxonomists for standard genome sequencing and annotation.</title>
        <authorList>
            <consortium name="The Broad Institute Genomics Platform"/>
            <consortium name="The Broad Institute Genome Sequencing Center for Infectious Disease"/>
            <person name="Wu L."/>
            <person name="Ma J."/>
        </authorList>
    </citation>
    <scope>NUCLEOTIDE SEQUENCE [LARGE SCALE GENOMIC DNA]</scope>
    <source>
        <strain evidence="2">NBRC 106593</strain>
    </source>
</reference>
<organism evidence="1 2">
    <name type="scientific">Branchiibius cervicis</name>
    <dbReference type="NCBI Taxonomy" id="908252"/>
    <lineage>
        <taxon>Bacteria</taxon>
        <taxon>Bacillati</taxon>
        <taxon>Actinomycetota</taxon>
        <taxon>Actinomycetes</taxon>
        <taxon>Micrococcales</taxon>
        <taxon>Dermacoccaceae</taxon>
        <taxon>Branchiibius</taxon>
    </lineage>
</organism>
<comment type="caution">
    <text evidence="1">The sequence shown here is derived from an EMBL/GenBank/DDBJ whole genome shotgun (WGS) entry which is preliminary data.</text>
</comment>
<dbReference type="Proteomes" id="UP001596356">
    <property type="component" value="Unassembled WGS sequence"/>
</dbReference>
<accession>A0ABW2AW69</accession>
<evidence type="ECO:0008006" key="3">
    <source>
        <dbReference type="Google" id="ProtNLM"/>
    </source>
</evidence>